<keyword evidence="4" id="KW-0808">Transferase</keyword>
<evidence type="ECO:0000256" key="2">
    <source>
        <dbReference type="ARBA" id="ARBA00012406"/>
    </source>
</evidence>
<comment type="similarity">
    <text evidence="1">Belongs to the protein kinase superfamily. STE Ser/Thr protein kinase family. MAP kinase kinase kinase subfamily.</text>
</comment>
<dbReference type="PANTHER" id="PTHR48016:SF29">
    <property type="entry name" value="MITOGEN-ACTIVATED PROTEIN KINASE KINASE KINASE 1-RELATED"/>
    <property type="match status" value="1"/>
</dbReference>
<dbReference type="GO" id="GO:0005737">
    <property type="term" value="C:cytoplasm"/>
    <property type="evidence" value="ECO:0007669"/>
    <property type="project" value="TreeGrafter"/>
</dbReference>
<dbReference type="InterPro" id="IPR050538">
    <property type="entry name" value="MAP_kinase_kinase_kinase"/>
</dbReference>
<evidence type="ECO:0000256" key="6">
    <source>
        <dbReference type="ARBA" id="ARBA00022777"/>
    </source>
</evidence>
<keyword evidence="11" id="KW-0812">Transmembrane</keyword>
<dbReference type="PROSITE" id="PS00107">
    <property type="entry name" value="PROTEIN_KINASE_ATP"/>
    <property type="match status" value="1"/>
</dbReference>
<keyword evidence="6" id="KW-0418">Kinase</keyword>
<evidence type="ECO:0000256" key="1">
    <source>
        <dbReference type="ARBA" id="ARBA00006529"/>
    </source>
</evidence>
<evidence type="ECO:0000256" key="4">
    <source>
        <dbReference type="ARBA" id="ARBA00022679"/>
    </source>
</evidence>
<name>A0AAP0MHZ3_9ROSI</name>
<dbReference type="EMBL" id="JBCGBO010000003">
    <property type="protein sequence ID" value="KAK9213791.1"/>
    <property type="molecule type" value="Genomic_DNA"/>
</dbReference>
<organism evidence="12 13">
    <name type="scientific">Citrus x changshan-huyou</name>
    <dbReference type="NCBI Taxonomy" id="2935761"/>
    <lineage>
        <taxon>Eukaryota</taxon>
        <taxon>Viridiplantae</taxon>
        <taxon>Streptophyta</taxon>
        <taxon>Embryophyta</taxon>
        <taxon>Tracheophyta</taxon>
        <taxon>Spermatophyta</taxon>
        <taxon>Magnoliopsida</taxon>
        <taxon>eudicotyledons</taxon>
        <taxon>Gunneridae</taxon>
        <taxon>Pentapetalae</taxon>
        <taxon>rosids</taxon>
        <taxon>malvids</taxon>
        <taxon>Sapindales</taxon>
        <taxon>Rutaceae</taxon>
        <taxon>Aurantioideae</taxon>
        <taxon>Citrus</taxon>
    </lineage>
</organism>
<evidence type="ECO:0000256" key="7">
    <source>
        <dbReference type="ARBA" id="ARBA00022840"/>
    </source>
</evidence>
<dbReference type="EC" id="2.7.11.25" evidence="2"/>
<dbReference type="InterPro" id="IPR017441">
    <property type="entry name" value="Protein_kinase_ATP_BS"/>
</dbReference>
<gene>
    <name evidence="12" type="ORF">WN944_005776</name>
</gene>
<evidence type="ECO:0000256" key="9">
    <source>
        <dbReference type="ARBA" id="ARBA00048329"/>
    </source>
</evidence>
<evidence type="ECO:0000313" key="12">
    <source>
        <dbReference type="EMBL" id="KAK9213791.1"/>
    </source>
</evidence>
<dbReference type="InterPro" id="IPR011009">
    <property type="entry name" value="Kinase-like_dom_sf"/>
</dbReference>
<dbReference type="GO" id="GO:0005524">
    <property type="term" value="F:ATP binding"/>
    <property type="evidence" value="ECO:0007669"/>
    <property type="project" value="UniProtKB-UniRule"/>
</dbReference>
<dbReference type="SUPFAM" id="SSF56112">
    <property type="entry name" value="Protein kinase-like (PK-like)"/>
    <property type="match status" value="1"/>
</dbReference>
<feature type="binding site" evidence="10">
    <location>
        <position position="275"/>
    </location>
    <ligand>
        <name>ATP</name>
        <dbReference type="ChEBI" id="CHEBI:30616"/>
    </ligand>
</feature>
<dbReference type="AlphaFoldDB" id="A0AAP0MHZ3"/>
<accession>A0AAP0MHZ3</accession>
<evidence type="ECO:0000313" key="13">
    <source>
        <dbReference type="Proteomes" id="UP001428341"/>
    </source>
</evidence>
<dbReference type="Gene3D" id="1.20.5.170">
    <property type="match status" value="1"/>
</dbReference>
<comment type="catalytic activity">
    <reaction evidence="8">
        <text>L-threonyl-[protein] + ATP = O-phospho-L-threonyl-[protein] + ADP + H(+)</text>
        <dbReference type="Rhea" id="RHEA:46608"/>
        <dbReference type="Rhea" id="RHEA-COMP:11060"/>
        <dbReference type="Rhea" id="RHEA-COMP:11605"/>
        <dbReference type="ChEBI" id="CHEBI:15378"/>
        <dbReference type="ChEBI" id="CHEBI:30013"/>
        <dbReference type="ChEBI" id="CHEBI:30616"/>
        <dbReference type="ChEBI" id="CHEBI:61977"/>
        <dbReference type="ChEBI" id="CHEBI:456216"/>
        <dbReference type="EC" id="2.7.11.25"/>
    </reaction>
</comment>
<comment type="catalytic activity">
    <reaction evidence="9">
        <text>L-seryl-[protein] + ATP = O-phospho-L-seryl-[protein] + ADP + H(+)</text>
        <dbReference type="Rhea" id="RHEA:17989"/>
        <dbReference type="Rhea" id="RHEA-COMP:9863"/>
        <dbReference type="Rhea" id="RHEA-COMP:11604"/>
        <dbReference type="ChEBI" id="CHEBI:15378"/>
        <dbReference type="ChEBI" id="CHEBI:29999"/>
        <dbReference type="ChEBI" id="CHEBI:30616"/>
        <dbReference type="ChEBI" id="CHEBI:83421"/>
        <dbReference type="ChEBI" id="CHEBI:456216"/>
        <dbReference type="EC" id="2.7.11.25"/>
    </reaction>
</comment>
<proteinExistence type="inferred from homology"/>
<reference evidence="12 13" key="1">
    <citation type="submission" date="2024-05" db="EMBL/GenBank/DDBJ databases">
        <title>Haplotype-resolved chromosome-level genome assembly of Huyou (Citrus changshanensis).</title>
        <authorList>
            <person name="Miao C."/>
            <person name="Chen W."/>
            <person name="Wu Y."/>
            <person name="Wang L."/>
            <person name="Zhao S."/>
            <person name="Grierson D."/>
            <person name="Xu C."/>
            <person name="Chen K."/>
        </authorList>
    </citation>
    <scope>NUCLEOTIDE SEQUENCE [LARGE SCALE GENOMIC DNA]</scope>
    <source>
        <strain evidence="12">01-14</strain>
        <tissue evidence="12">Leaf</tissue>
    </source>
</reference>
<evidence type="ECO:0000256" key="5">
    <source>
        <dbReference type="ARBA" id="ARBA00022741"/>
    </source>
</evidence>
<protein>
    <recommendedName>
        <fullName evidence="2">mitogen-activated protein kinase kinase kinase</fullName>
        <ecNumber evidence="2">2.7.11.25</ecNumber>
    </recommendedName>
</protein>
<feature type="transmembrane region" description="Helical" evidence="11">
    <location>
        <begin position="460"/>
        <end position="482"/>
    </location>
</feature>
<evidence type="ECO:0000256" key="10">
    <source>
        <dbReference type="PROSITE-ProRule" id="PRU10141"/>
    </source>
</evidence>
<dbReference type="PANTHER" id="PTHR48016">
    <property type="entry name" value="MAP KINASE KINASE KINASE SSK2-RELATED-RELATED"/>
    <property type="match status" value="1"/>
</dbReference>
<sequence>MFLKLGDFDGNRWRPKQMWEQALNRWRSACAAVKNRRGRFRVVVQTNKLLFFVLLFNLSASAYDIPFLYVFLAASFSSWLLDFKASLKFYLVWSLFFLLEKVGIALYVQKAALQSYDDVPSSEYYVNEPAKASRFQEFVDDIGSTIEGHGLRIVEHTNAVFSRHVGNPLTYPELKATCFGASKVRRIQDFADDVGRIQDCADDVEYVPHNDDDDDDDDSKDHPISVNMEPVYIVSPNGKFRRRLLSWQNGELLGSGSFGSVYEGLADDLFFFAVKEIYLQDQGTQGKQSILQIKQVRWCILGEYAQGTTAHDAKSEKLRWCTHSFIAHRPPADRPSNEDVPSSEYIVTEAGTGARRFQEPIDDVGSTISGLDKQVRVSAVVLKAVIHFTESLSLRSNEDVPSSEYVVTEAATEARIFQEPVEDVGSTVNGLEICALAVFYLVLEAASFLLDIFGKSKRRILLAAFLLSAFGFAITMSTHSWMCAVALAAGNQVHMPDAIRNEDLEANGSMPMLADFR</sequence>
<feature type="transmembrane region" description="Helical" evidence="11">
    <location>
        <begin position="42"/>
        <end position="60"/>
    </location>
</feature>
<evidence type="ECO:0000256" key="11">
    <source>
        <dbReference type="SAM" id="Phobius"/>
    </source>
</evidence>
<dbReference type="GO" id="GO:0004709">
    <property type="term" value="F:MAP kinase kinase kinase activity"/>
    <property type="evidence" value="ECO:0007669"/>
    <property type="project" value="UniProtKB-EC"/>
</dbReference>
<evidence type="ECO:0000256" key="8">
    <source>
        <dbReference type="ARBA" id="ARBA00047559"/>
    </source>
</evidence>
<keyword evidence="7 10" id="KW-0067">ATP-binding</keyword>
<keyword evidence="11" id="KW-1133">Transmembrane helix</keyword>
<feature type="transmembrane region" description="Helical" evidence="11">
    <location>
        <begin position="90"/>
        <end position="108"/>
    </location>
</feature>
<dbReference type="Proteomes" id="UP001428341">
    <property type="component" value="Unassembled WGS sequence"/>
</dbReference>
<keyword evidence="11" id="KW-0472">Membrane</keyword>
<evidence type="ECO:0000256" key="3">
    <source>
        <dbReference type="ARBA" id="ARBA00022527"/>
    </source>
</evidence>
<keyword evidence="5 10" id="KW-0547">Nucleotide-binding</keyword>
<keyword evidence="13" id="KW-1185">Reference proteome</keyword>
<keyword evidence="3" id="KW-0723">Serine/threonine-protein kinase</keyword>
<comment type="caution">
    <text evidence="12">The sequence shown here is derived from an EMBL/GenBank/DDBJ whole genome shotgun (WGS) entry which is preliminary data.</text>
</comment>